<dbReference type="STRING" id="291331.XOO3931"/>
<proteinExistence type="predicted"/>
<reference evidence="3 4" key="1">
    <citation type="journal article" date="2005" name="Nucleic Acids Res.">
        <title>The genome sequence of Xanthomonas oryzae pathovar oryzae KACC10331, the bacterial blight pathogen of rice.</title>
        <authorList>
            <person name="Lee B.M."/>
            <person name="Park Y.J."/>
            <person name="Park D.S."/>
            <person name="Kang H.W."/>
            <person name="Kim J.G."/>
            <person name="Song E.S."/>
            <person name="Park I.C."/>
            <person name="Yoon U.H."/>
            <person name="Hahn J.H."/>
            <person name="Koo B.S."/>
            <person name="Lee G.B."/>
            <person name="Kim H."/>
            <person name="Park H.S."/>
            <person name="Yoon K.O."/>
            <person name="Kim J.H."/>
            <person name="Jung C.H."/>
            <person name="Koh N.H."/>
            <person name="Seo J.S."/>
            <person name="Go S.J."/>
        </authorList>
    </citation>
    <scope>NUCLEOTIDE SEQUENCE [LARGE SCALE GENOMIC DNA]</scope>
    <source>
        <strain evidence="4">KACC10331 / KXO85</strain>
    </source>
</reference>
<dbReference type="Gene3D" id="3.40.50.12710">
    <property type="match status" value="1"/>
</dbReference>
<dbReference type="EMBL" id="AE013598">
    <property type="protein sequence ID" value="AAW77185.1"/>
    <property type="molecule type" value="Genomic_DNA"/>
</dbReference>
<keyword evidence="1" id="KW-0489">Methyltransferase</keyword>
<name>Q5GVT8_XANOR</name>
<gene>
    <name evidence="3" type="ordered locus">XOO3931</name>
</gene>
<dbReference type="PANTHER" id="PTHR12049:SF7">
    <property type="entry name" value="PROTEIN ARGININE METHYLTRANSFERASE NDUFAF7, MITOCHONDRIAL"/>
    <property type="match status" value="1"/>
</dbReference>
<evidence type="ECO:0000313" key="3">
    <source>
        <dbReference type="EMBL" id="AAW77185.1"/>
    </source>
</evidence>
<dbReference type="InterPro" id="IPR038375">
    <property type="entry name" value="NDUFAF7_sf"/>
</dbReference>
<evidence type="ECO:0000313" key="4">
    <source>
        <dbReference type="Proteomes" id="UP000006735"/>
    </source>
</evidence>
<dbReference type="KEGG" id="xoo:XOO3931"/>
<accession>Q5GVT8</accession>
<protein>
    <recommendedName>
        <fullName evidence="5">Class I SAM-dependent methyltransferase</fullName>
    </recommendedName>
</protein>
<evidence type="ECO:0000256" key="2">
    <source>
        <dbReference type="ARBA" id="ARBA00022679"/>
    </source>
</evidence>
<dbReference type="Proteomes" id="UP000006735">
    <property type="component" value="Chromosome"/>
</dbReference>
<dbReference type="FunFam" id="3.40.50.12710:FF:000010">
    <property type="entry name" value="Class I SAM-dependent methyltransferase"/>
    <property type="match status" value="1"/>
</dbReference>
<evidence type="ECO:0008006" key="5">
    <source>
        <dbReference type="Google" id="ProtNLM"/>
    </source>
</evidence>
<dbReference type="InterPro" id="IPR029063">
    <property type="entry name" value="SAM-dependent_MTases_sf"/>
</dbReference>
<dbReference type="InterPro" id="IPR003788">
    <property type="entry name" value="NDUFAF7"/>
</dbReference>
<dbReference type="GO" id="GO:0032259">
    <property type="term" value="P:methylation"/>
    <property type="evidence" value="ECO:0007669"/>
    <property type="project" value="UniProtKB-KW"/>
</dbReference>
<dbReference type="Pfam" id="PF02636">
    <property type="entry name" value="Methyltransf_28"/>
    <property type="match status" value="1"/>
</dbReference>
<sequence>MAMCAPMRRAAPVINTTLELSVMAYSLGVAEGSAILCIVPATGARMHADLPTPDPDALAHSDRLAAHVRAEIQAAGGAIPFSRFMELALYAPGLGYYSAGASKFGEAGDFVTAPEVGPLFAATVSGALAPVLQQLGPQARVLEVGGGSGAFAEVMLKRLLELDALPERYAILEPSADLRERQRERLGRSLIPPVFDLVEWLDAPFPDDWDGVLFANEVIDALPTPRFALRDGEVYEETVVLDAQQQFARGEQPADALLSAAVRHLERYLEQPFADGYRSELLPQLPYWIQAVAGGLKRGAMLFVDYGYPRGEFYRAQREDGTLRAFYRHRMHEDLYRWPGLQDLTASVDFTALAEAGTGAGFELAGYCTQASFLLGNGLDTLLAQADTRTDEVGRMRLREQIKRLTLPSEMGERFQVMGFSRDVDFAPAFLSGDLTWRL</sequence>
<keyword evidence="2" id="KW-0808">Transferase</keyword>
<keyword evidence="4" id="KW-1185">Reference proteome</keyword>
<dbReference type="GO" id="GO:0035243">
    <property type="term" value="F:protein-arginine omega-N symmetric methyltransferase activity"/>
    <property type="evidence" value="ECO:0007669"/>
    <property type="project" value="TreeGrafter"/>
</dbReference>
<evidence type="ECO:0000256" key="1">
    <source>
        <dbReference type="ARBA" id="ARBA00022603"/>
    </source>
</evidence>
<dbReference type="HOGENOM" id="CLU_024840_1_0_6"/>
<dbReference type="SUPFAM" id="SSF53335">
    <property type="entry name" value="S-adenosyl-L-methionine-dependent methyltransferases"/>
    <property type="match status" value="1"/>
</dbReference>
<dbReference type="PANTHER" id="PTHR12049">
    <property type="entry name" value="PROTEIN ARGININE METHYLTRANSFERASE NDUFAF7, MITOCHONDRIAL"/>
    <property type="match status" value="1"/>
</dbReference>
<organism evidence="3 4">
    <name type="scientific">Xanthomonas oryzae pv. oryzae (strain KACC10331 / KXO85)</name>
    <dbReference type="NCBI Taxonomy" id="291331"/>
    <lineage>
        <taxon>Bacteria</taxon>
        <taxon>Pseudomonadati</taxon>
        <taxon>Pseudomonadota</taxon>
        <taxon>Gammaproteobacteria</taxon>
        <taxon>Lysobacterales</taxon>
        <taxon>Lysobacteraceae</taxon>
        <taxon>Xanthomonas</taxon>
    </lineage>
</organism>
<dbReference type="AlphaFoldDB" id="Q5GVT8"/>